<comment type="caution">
    <text evidence="1">The sequence shown here is derived from an EMBL/GenBank/DDBJ whole genome shotgun (WGS) entry which is preliminary data.</text>
</comment>
<dbReference type="Proteomes" id="UP000614996">
    <property type="component" value="Unassembled WGS sequence"/>
</dbReference>
<protein>
    <submittedName>
        <fullName evidence="1">Uncharacterized protein</fullName>
    </submittedName>
</protein>
<evidence type="ECO:0000313" key="2">
    <source>
        <dbReference type="Proteomes" id="UP000614996"/>
    </source>
</evidence>
<accession>A0A8J4AEU8</accession>
<organism evidence="1 2">
    <name type="scientific">Actinocatenispora comari</name>
    <dbReference type="NCBI Taxonomy" id="2807577"/>
    <lineage>
        <taxon>Bacteria</taxon>
        <taxon>Bacillati</taxon>
        <taxon>Actinomycetota</taxon>
        <taxon>Actinomycetes</taxon>
        <taxon>Micromonosporales</taxon>
        <taxon>Micromonosporaceae</taxon>
        <taxon>Actinocatenispora</taxon>
    </lineage>
</organism>
<sequence length="116" mass="12242">MRDEARLAATSSSTRATSGGEAARALFSLMQKVTSSTVRLAVHSTPIAGSAAVRVVARGGFVRTALTSENAIQAAYRTGSSYFGAAETDLLRCTICFFGRGPRSLACVPLEFTFEE</sequence>
<evidence type="ECO:0000313" key="1">
    <source>
        <dbReference type="EMBL" id="GIL28407.1"/>
    </source>
</evidence>
<proteinExistence type="predicted"/>
<keyword evidence="2" id="KW-1185">Reference proteome</keyword>
<dbReference type="EMBL" id="BOPO01000064">
    <property type="protein sequence ID" value="GIL28407.1"/>
    <property type="molecule type" value="Genomic_DNA"/>
</dbReference>
<reference evidence="2" key="1">
    <citation type="journal article" date="2021" name="Int. J. Syst. Evol. Microbiol.">
        <title>Actinocatenispora comari sp. nov., an endophytic actinomycete isolated from aerial parts of Comarum salesowianum.</title>
        <authorList>
            <person name="Oyunbileg N."/>
            <person name="Iizaka Y."/>
            <person name="Hamada M."/>
            <person name="Davaapurev B.O."/>
            <person name="Fukumoto A."/>
            <person name="Tsetseg B."/>
            <person name="Kato F."/>
            <person name="Tamura T."/>
            <person name="Batkhuu J."/>
            <person name="Anzai Y."/>
        </authorList>
    </citation>
    <scope>NUCLEOTIDE SEQUENCE [LARGE SCALE GENOMIC DNA]</scope>
    <source>
        <strain evidence="2">NUM-2625</strain>
    </source>
</reference>
<dbReference type="AlphaFoldDB" id="A0A8J4AEU8"/>
<name>A0A8J4AEU8_9ACTN</name>
<gene>
    <name evidence="1" type="ORF">NUM_36610</name>
</gene>